<dbReference type="GO" id="GO:0005829">
    <property type="term" value="C:cytosol"/>
    <property type="evidence" value="ECO:0007669"/>
    <property type="project" value="TreeGrafter"/>
</dbReference>
<proteinExistence type="predicted"/>
<keyword evidence="1" id="KW-0560">Oxidoreductase</keyword>
<sequence>MQNIPPERKAQIDAVLAQAVTAKLATANPKTTQPHVVPVWFWWDGERIWISAFSSTRKVKELRLNQRCSILVEPLPGTSPLQGVLLEGVAELISADRERVAQFSERIYARYLTAEELQAEAPQSWMVDPENTLVSLNPDKLMAF</sequence>
<dbReference type="Proteomes" id="UP000055060">
    <property type="component" value="Unassembled WGS sequence"/>
</dbReference>
<dbReference type="GO" id="GO:0070967">
    <property type="term" value="F:coenzyme F420 binding"/>
    <property type="evidence" value="ECO:0007669"/>
    <property type="project" value="TreeGrafter"/>
</dbReference>
<dbReference type="InterPro" id="IPR052019">
    <property type="entry name" value="F420H2_bilvrd_red/Heme_oxyg"/>
</dbReference>
<dbReference type="STRING" id="360412.LARV_00175"/>
<reference evidence="3" key="1">
    <citation type="submission" date="2015-07" db="EMBL/GenBank/DDBJ databases">
        <title>Draft Genome Sequences of Anaerolinea thermolimosa IMO-1, Bellilinea caldifistulae GOMI-1, Leptolinea tardivitalis YMTK-2, Levilinea saccharolytica KIBI-1,Longilinea arvoryzae KOME-1, Previously Described as Members of the Anaerolineaceae (Chloroflexi).</title>
        <authorList>
            <person name="Sekiguchi Y."/>
            <person name="Ohashi A."/>
            <person name="Matsuura N."/>
            <person name="Tourlousse M.D."/>
        </authorList>
    </citation>
    <scope>NUCLEOTIDE SEQUENCE [LARGE SCALE GENOMIC DNA]</scope>
    <source>
        <strain evidence="3">KOME-1</strain>
    </source>
</reference>
<dbReference type="EMBL" id="DF967972">
    <property type="protein sequence ID" value="GAP12440.1"/>
    <property type="molecule type" value="Genomic_DNA"/>
</dbReference>
<evidence type="ECO:0000259" key="2">
    <source>
        <dbReference type="Pfam" id="PF01243"/>
    </source>
</evidence>
<evidence type="ECO:0000256" key="1">
    <source>
        <dbReference type="ARBA" id="ARBA00023002"/>
    </source>
</evidence>
<dbReference type="AlphaFoldDB" id="A0A0S7BEI0"/>
<keyword evidence="4" id="KW-1185">Reference proteome</keyword>
<dbReference type="InterPro" id="IPR011576">
    <property type="entry name" value="Pyridox_Oxase_N"/>
</dbReference>
<evidence type="ECO:0000313" key="3">
    <source>
        <dbReference type="EMBL" id="GAP12440.1"/>
    </source>
</evidence>
<dbReference type="Pfam" id="PF01243">
    <property type="entry name" value="PNPOx_N"/>
    <property type="match status" value="1"/>
</dbReference>
<evidence type="ECO:0000313" key="4">
    <source>
        <dbReference type="Proteomes" id="UP000055060"/>
    </source>
</evidence>
<accession>A0A0S7BEI0</accession>
<dbReference type="InterPro" id="IPR012349">
    <property type="entry name" value="Split_barrel_FMN-bd"/>
</dbReference>
<feature type="domain" description="Pyridoxamine 5'-phosphate oxidase N-terminal" evidence="2">
    <location>
        <begin position="10"/>
        <end position="139"/>
    </location>
</feature>
<organism evidence="3">
    <name type="scientific">Longilinea arvoryzae</name>
    <dbReference type="NCBI Taxonomy" id="360412"/>
    <lineage>
        <taxon>Bacteria</taxon>
        <taxon>Bacillati</taxon>
        <taxon>Chloroflexota</taxon>
        <taxon>Anaerolineae</taxon>
        <taxon>Anaerolineales</taxon>
        <taxon>Anaerolineaceae</taxon>
        <taxon>Longilinea</taxon>
    </lineage>
</organism>
<dbReference type="PANTHER" id="PTHR35176">
    <property type="entry name" value="HEME OXYGENASE HI_0854-RELATED"/>
    <property type="match status" value="1"/>
</dbReference>
<dbReference type="GO" id="GO:0016627">
    <property type="term" value="F:oxidoreductase activity, acting on the CH-CH group of donors"/>
    <property type="evidence" value="ECO:0007669"/>
    <property type="project" value="TreeGrafter"/>
</dbReference>
<protein>
    <submittedName>
        <fullName evidence="3">Predicted flavin-nucleotide-binding protein</fullName>
    </submittedName>
</protein>
<dbReference type="RefSeq" id="WP_075071865.1">
    <property type="nucleotide sequence ID" value="NZ_DF967972.1"/>
</dbReference>
<dbReference type="Gene3D" id="2.30.110.10">
    <property type="entry name" value="Electron Transport, Fmn-binding Protein, Chain A"/>
    <property type="match status" value="1"/>
</dbReference>
<dbReference type="OrthoDB" id="159383at2"/>
<name>A0A0S7BEI0_9CHLR</name>
<dbReference type="SUPFAM" id="SSF50475">
    <property type="entry name" value="FMN-binding split barrel"/>
    <property type="match status" value="1"/>
</dbReference>
<gene>
    <name evidence="3" type="ORF">LARV_00175</name>
</gene>
<dbReference type="PANTHER" id="PTHR35176:SF6">
    <property type="entry name" value="HEME OXYGENASE HI_0854-RELATED"/>
    <property type="match status" value="1"/>
</dbReference>